<dbReference type="InterPro" id="IPR037524">
    <property type="entry name" value="PA14/GLEYA"/>
</dbReference>
<feature type="domain" description="PA14" evidence="8">
    <location>
        <begin position="1253"/>
        <end position="1397"/>
    </location>
</feature>
<evidence type="ECO:0000313" key="9">
    <source>
        <dbReference type="EMBL" id="KAL3778635.1"/>
    </source>
</evidence>
<dbReference type="InterPro" id="IPR003644">
    <property type="entry name" value="Calx_beta"/>
</dbReference>
<dbReference type="SUPFAM" id="SSF141072">
    <property type="entry name" value="CalX-like"/>
    <property type="match status" value="1"/>
</dbReference>
<dbReference type="Gene3D" id="2.60.40.10">
    <property type="entry name" value="Immunoglobulins"/>
    <property type="match status" value="9"/>
</dbReference>
<evidence type="ECO:0000256" key="1">
    <source>
        <dbReference type="ARBA" id="ARBA00022729"/>
    </source>
</evidence>
<keyword evidence="4" id="KW-1015">Disulfide bond</keyword>
<organism evidence="9 10">
    <name type="scientific">Cyclotella cryptica</name>
    <dbReference type="NCBI Taxonomy" id="29204"/>
    <lineage>
        <taxon>Eukaryota</taxon>
        <taxon>Sar</taxon>
        <taxon>Stramenopiles</taxon>
        <taxon>Ochrophyta</taxon>
        <taxon>Bacillariophyta</taxon>
        <taxon>Coscinodiscophyceae</taxon>
        <taxon>Thalassiosirophycidae</taxon>
        <taxon>Stephanodiscales</taxon>
        <taxon>Stephanodiscaceae</taxon>
        <taxon>Cyclotella</taxon>
    </lineage>
</organism>
<dbReference type="InterPro" id="IPR000742">
    <property type="entry name" value="EGF"/>
</dbReference>
<keyword evidence="4" id="KW-0245">EGF-like domain</keyword>
<feature type="disulfide bond" evidence="4">
    <location>
        <begin position="133"/>
        <end position="143"/>
    </location>
</feature>
<protein>
    <recommendedName>
        <fullName evidence="11">PA14 domain-containing protein</fullName>
    </recommendedName>
</protein>
<dbReference type="InterPro" id="IPR038081">
    <property type="entry name" value="CalX-like_sf"/>
</dbReference>
<comment type="caution">
    <text evidence="9">The sequence shown here is derived from an EMBL/GenBank/DDBJ whole genome shotgun (WGS) entry which is preliminary data.</text>
</comment>
<feature type="repeat" description="Filamin" evidence="5">
    <location>
        <begin position="836"/>
        <end position="923"/>
    </location>
</feature>
<reference evidence="9 10" key="1">
    <citation type="journal article" date="2020" name="G3 (Bethesda)">
        <title>Improved Reference Genome for Cyclotella cryptica CCMP332, a Model for Cell Wall Morphogenesis, Salinity Adaptation, and Lipid Production in Diatoms (Bacillariophyta).</title>
        <authorList>
            <person name="Roberts W.R."/>
            <person name="Downey K.M."/>
            <person name="Ruck E.C."/>
            <person name="Traller J.C."/>
            <person name="Alverson A.J."/>
        </authorList>
    </citation>
    <scope>NUCLEOTIDE SEQUENCE [LARGE SCALE GENOMIC DNA]</scope>
    <source>
        <strain evidence="9 10">CCMP332</strain>
    </source>
</reference>
<dbReference type="PROSITE" id="PS51820">
    <property type="entry name" value="PA14"/>
    <property type="match status" value="3"/>
</dbReference>
<dbReference type="PANTHER" id="PTHR38537:SF8">
    <property type="entry name" value="FILAMIN-A"/>
    <property type="match status" value="1"/>
</dbReference>
<dbReference type="SUPFAM" id="SSF81296">
    <property type="entry name" value="E set domains"/>
    <property type="match status" value="5"/>
</dbReference>
<evidence type="ECO:0008006" key="11">
    <source>
        <dbReference type="Google" id="ProtNLM"/>
    </source>
</evidence>
<feature type="domain" description="EGF-like" evidence="7">
    <location>
        <begin position="129"/>
        <end position="162"/>
    </location>
</feature>
<dbReference type="Pfam" id="PF00630">
    <property type="entry name" value="Filamin"/>
    <property type="match status" value="3"/>
</dbReference>
<proteinExistence type="predicted"/>
<feature type="disulfide bond" evidence="4">
    <location>
        <begin position="152"/>
        <end position="161"/>
    </location>
</feature>
<dbReference type="Proteomes" id="UP001516023">
    <property type="component" value="Unassembled WGS sequence"/>
</dbReference>
<comment type="caution">
    <text evidence="4">Lacks conserved residue(s) required for the propagation of feature annotation.</text>
</comment>
<evidence type="ECO:0000256" key="2">
    <source>
        <dbReference type="ARBA" id="ARBA00022737"/>
    </source>
</evidence>
<dbReference type="EMBL" id="JABMIG020000425">
    <property type="protein sequence ID" value="KAL3778635.1"/>
    <property type="molecule type" value="Genomic_DNA"/>
</dbReference>
<feature type="repeat" description="Filamin" evidence="5">
    <location>
        <begin position="685"/>
        <end position="808"/>
    </location>
</feature>
<evidence type="ECO:0000256" key="4">
    <source>
        <dbReference type="PROSITE-ProRule" id="PRU00076"/>
    </source>
</evidence>
<dbReference type="Pfam" id="PF07691">
    <property type="entry name" value="PA14"/>
    <property type="match status" value="2"/>
</dbReference>
<dbReference type="InterPro" id="IPR013783">
    <property type="entry name" value="Ig-like_fold"/>
</dbReference>
<dbReference type="PANTHER" id="PTHR38537">
    <property type="entry name" value="JITTERBUG, ISOFORM N"/>
    <property type="match status" value="1"/>
</dbReference>
<feature type="domain" description="PA14" evidence="8">
    <location>
        <begin position="1735"/>
        <end position="1867"/>
    </location>
</feature>
<dbReference type="SMART" id="SM00557">
    <property type="entry name" value="IG_FLMN"/>
    <property type="match status" value="4"/>
</dbReference>
<dbReference type="Gene3D" id="3.90.182.10">
    <property type="entry name" value="Toxin - Anthrax Protective Antigen,domain 1"/>
    <property type="match status" value="3"/>
</dbReference>
<evidence type="ECO:0000256" key="3">
    <source>
        <dbReference type="ARBA" id="ARBA00022837"/>
    </source>
</evidence>
<dbReference type="SUPFAM" id="SSF56988">
    <property type="entry name" value="Anthrax protective antigen"/>
    <property type="match status" value="3"/>
</dbReference>
<feature type="chain" id="PRO_5044772337" description="PA14 domain-containing protein" evidence="6">
    <location>
        <begin position="18"/>
        <end position="1885"/>
    </location>
</feature>
<dbReference type="InterPro" id="IPR017868">
    <property type="entry name" value="Filamin/ABP280_repeat-like"/>
</dbReference>
<dbReference type="SMART" id="SM00237">
    <property type="entry name" value="Calx_beta"/>
    <property type="match status" value="1"/>
</dbReference>
<dbReference type="Gene3D" id="2.60.40.2030">
    <property type="match status" value="1"/>
</dbReference>
<accession>A0ABD3NWW1</accession>
<keyword evidence="3" id="KW-0106">Calcium</keyword>
<evidence type="ECO:0000259" key="7">
    <source>
        <dbReference type="PROSITE" id="PS50026"/>
    </source>
</evidence>
<feature type="signal peptide" evidence="6">
    <location>
        <begin position="1"/>
        <end position="17"/>
    </location>
</feature>
<dbReference type="Pfam" id="PF03160">
    <property type="entry name" value="Calx-beta"/>
    <property type="match status" value="1"/>
</dbReference>
<sequence length="1885" mass="207703">MRKLTILHLLFASKTRAYRIKGSPDENKPFVPYEKGFVGNVHDPTTSQRAHVNQGYVTSVLLGDSVGRNRLFSCPQMVGPLDEKYYCRGKEYGYCDRRSGTCFCNHGYMGDFCESCAPSHFEIGGLCYPKVLCPNDCSNAGVCNYLTGRCECSKHREGEYCSKSRCSTFHEFCTRCNDYGCVECEEGFSVMPGAESGSQCEPCYRFDPRCRNCNSTVCTACVDLLLLSIHRSGQRPQDPPLPIDELTRELSVTVPFGSIQEDAFYDAEHYFLVDPALIPLKESAVECHYGLSLDDSISCVPYNMTSHIMCGNHGTITFDSPEYAVREDARHLRITLQRSGGGVGEASVAYSIYPITAGYEDVTPTAHYTTNQTVVFRHGQIRASFLVTINDDRMMERNETFSVHLSNPTPSGEVRLGTQQRTIVTIIDDDAHRTCSAKTTSGHSEMDLGQTEAGVPLKFTLAATSCFGEAQNSGGDTFKALARKLGAEQRDYRLKSPSTFGSFDDLGDGTYNGTINVTTTGHYELDVYLLVPGGLKGSYYTDSFLSDSRLDLVRTDAAVNFTFASGAITTFGRDFVSVRWEGYVVPLFSETYTFWLDIDEQARLWIDGVLLIDWWSYSPTSAMLHAEHDLKAFATHEIVIEYRDITDYAQARLLWSSQSTPLSVIPPARLLYKQLTGRYNFTVHPTSVDARKSVAVGEGLYWGVAGRELSFMITPNDEFGNFRGWPELSLVHDSRHLDEFLATAELIDSNVGYLQVPVNIAYDVTTRKFRASYSAITCGLYRLNVTILSEKSRNDPHHLFGSPFMVEIQPGATFAPQSIAYGGYGHCSSLISPCSGLYHGMAGKNSTFTLDAYDKHRNKRNSGDDEWSVTITGAFDDYHYGTVEDHLNGTYSISVVPIRAGSNELHIKLNGSPVRGSPFHMNVVPNQAVGASSFVLTDRLMTAMAENIIIVQLADEWGNFAIQDDNSAYFDIESQFIDDAKSSISQIEDGKYELKIKPLHSGHIDLSIKLNGFHIRGSPFNITVMPGMFSGEFSVAEGDGLRRATAGIPSSFVVQARDGGGNDKITDSASFDGYLTLTERLPTPVGLTRYEKDYYEEVKVHVNLTFINDGKYLATYTCHVSGLYRLHVRENGGSDIIGSPFNVTVGPAPSMSASHSIVTGSGTSVGEAGSVSQLRVYACDQFGNFVNNAVETIETSLTLKSRFRRDEIADVESDDPSKDHTKRRLARENGKGVFVLDYTPSLAGLYELNVTTFSPGGILGTYYSSPDFSPDYLLSKEISEIDKYWGACDDNIDCDLVASKPTIAGALWNGRLSADHNEEYKIGVECSHGGFASMAIDGSYIPWQSCSPSMATSYLMKANKAVDFSLRYRHEEGDAVFITLKWSSASIGPFVKIPSKNLFHKLVVGDTTTFYPNITHSHLYPAMSVAEGDALKTSISGEQHEFLVEGRDAWGNSVFVGGASVSAFSHHGPDKLETNTVDNEDGTYAIRFTPHMTGTHWLRVIMNGSDIRGSPFLMTVLPGNTDPKTSRLLIKTPIEGMIGKPLDLEMQASDAFENNRTDGGDSIRAILFVSPESNLPHKEYACPFKYTNHGVYSLACPAVRDAGDYILSVELRDSSNNMVHIKSSPYAVTIFPSSATPDTTEVTGGGTPVTFPSGRQSVNFTSSAGFFSSFVVTGKDKFANRVHLGGEHFVARIRGATNSAADDNLIMVIDQANGDYLFAYKVSYPSTYKIDVGMATNSGLVGEYYLSNCAFRDGAPDVTTVDDQINFSIKSLRKNTFFTNVRWTGFISFPHSDNFEIEVSGVDGQCKLWVGNQEILDTTARSRTTFSAVQGYLYDIKIEYSMDSARLFLTLKWSSSQLGVQIIPKSSLYNAIKPIRGSPFHLTVN</sequence>
<dbReference type="InterPro" id="IPR011658">
    <property type="entry name" value="PA14_dom"/>
</dbReference>
<feature type="repeat" description="Filamin" evidence="5">
    <location>
        <begin position="1416"/>
        <end position="1516"/>
    </location>
</feature>
<dbReference type="CDD" id="cd00055">
    <property type="entry name" value="EGF_Lam"/>
    <property type="match status" value="1"/>
</dbReference>
<gene>
    <name evidence="9" type="ORF">HJC23_001584</name>
</gene>
<keyword evidence="2" id="KW-0677">Repeat</keyword>
<keyword evidence="10" id="KW-1185">Reference proteome</keyword>
<dbReference type="InterPro" id="IPR001298">
    <property type="entry name" value="Filamin/ABP280_rpt"/>
</dbReference>
<dbReference type="PROSITE" id="PS50194">
    <property type="entry name" value="FILAMIN_REPEAT"/>
    <property type="match status" value="5"/>
</dbReference>
<feature type="repeat" description="Filamin" evidence="5">
    <location>
        <begin position="984"/>
        <end position="1024"/>
    </location>
</feature>
<dbReference type="PROSITE" id="PS50026">
    <property type="entry name" value="EGF_3"/>
    <property type="match status" value="1"/>
</dbReference>
<name>A0ABD3NWW1_9STRA</name>
<dbReference type="SMART" id="SM00758">
    <property type="entry name" value="PA14"/>
    <property type="match status" value="2"/>
</dbReference>
<feature type="repeat" description="Filamin" evidence="5">
    <location>
        <begin position="1036"/>
        <end position="1145"/>
    </location>
</feature>
<dbReference type="InterPro" id="IPR014756">
    <property type="entry name" value="Ig_E-set"/>
</dbReference>
<evidence type="ECO:0000256" key="6">
    <source>
        <dbReference type="SAM" id="SignalP"/>
    </source>
</evidence>
<feature type="domain" description="PA14" evidence="8">
    <location>
        <begin position="530"/>
        <end position="669"/>
    </location>
</feature>
<evidence type="ECO:0000259" key="8">
    <source>
        <dbReference type="PROSITE" id="PS51820"/>
    </source>
</evidence>
<evidence type="ECO:0000313" key="10">
    <source>
        <dbReference type="Proteomes" id="UP001516023"/>
    </source>
</evidence>
<evidence type="ECO:0000256" key="5">
    <source>
        <dbReference type="PROSITE-ProRule" id="PRU00087"/>
    </source>
</evidence>
<dbReference type="InterPro" id="IPR002049">
    <property type="entry name" value="LE_dom"/>
</dbReference>
<dbReference type="InterPro" id="IPR044801">
    <property type="entry name" value="Filamin"/>
</dbReference>
<dbReference type="PROSITE" id="PS00022">
    <property type="entry name" value="EGF_1"/>
    <property type="match status" value="1"/>
</dbReference>
<keyword evidence="1 6" id="KW-0732">Signal</keyword>